<gene>
    <name evidence="4" type="ORF">ACE41H_07830</name>
</gene>
<feature type="domain" description="PDZ" evidence="3">
    <location>
        <begin position="312"/>
        <end position="353"/>
    </location>
</feature>
<evidence type="ECO:0000313" key="4">
    <source>
        <dbReference type="EMBL" id="MFB5266693.1"/>
    </source>
</evidence>
<dbReference type="Proteomes" id="UP001580346">
    <property type="component" value="Unassembled WGS sequence"/>
</dbReference>
<feature type="transmembrane region" description="Helical" evidence="2">
    <location>
        <begin position="84"/>
        <end position="100"/>
    </location>
</feature>
<evidence type="ECO:0000256" key="1">
    <source>
        <dbReference type="SAM" id="MobiDB-lite"/>
    </source>
</evidence>
<feature type="transmembrane region" description="Helical" evidence="2">
    <location>
        <begin position="12"/>
        <end position="35"/>
    </location>
</feature>
<organism evidence="4 5">
    <name type="scientific">Paenibacillus enshidis</name>
    <dbReference type="NCBI Taxonomy" id="1458439"/>
    <lineage>
        <taxon>Bacteria</taxon>
        <taxon>Bacillati</taxon>
        <taxon>Bacillota</taxon>
        <taxon>Bacilli</taxon>
        <taxon>Bacillales</taxon>
        <taxon>Paenibacillaceae</taxon>
        <taxon>Paenibacillus</taxon>
    </lineage>
</organism>
<evidence type="ECO:0000256" key="2">
    <source>
        <dbReference type="SAM" id="Phobius"/>
    </source>
</evidence>
<reference evidence="4 5" key="1">
    <citation type="submission" date="2024-09" db="EMBL/GenBank/DDBJ databases">
        <title>Paenibacillus zeirhizospherea sp. nov., isolated from surface of the maize (Zea mays) roots in a horticulture field, Hungary.</title>
        <authorList>
            <person name="Marton D."/>
            <person name="Farkas M."/>
            <person name="Bedics A."/>
            <person name="Toth E."/>
            <person name="Tancsics A."/>
            <person name="Boka K."/>
            <person name="Maroti G."/>
            <person name="Kriszt B."/>
            <person name="Cserhati M."/>
        </authorList>
    </citation>
    <scope>NUCLEOTIDE SEQUENCE [LARGE SCALE GENOMIC DNA]</scope>
    <source>
        <strain evidence="4 5">KCTC 33519</strain>
    </source>
</reference>
<protein>
    <submittedName>
        <fullName evidence="4">PDZ domain-containing protein</fullName>
    </submittedName>
</protein>
<feature type="region of interest" description="Disordered" evidence="1">
    <location>
        <begin position="416"/>
        <end position="436"/>
    </location>
</feature>
<dbReference type="InterPro" id="IPR041489">
    <property type="entry name" value="PDZ_6"/>
</dbReference>
<evidence type="ECO:0000259" key="3">
    <source>
        <dbReference type="Pfam" id="PF17820"/>
    </source>
</evidence>
<feature type="transmembrane region" description="Helical" evidence="2">
    <location>
        <begin position="253"/>
        <end position="283"/>
    </location>
</feature>
<comment type="caution">
    <text evidence="4">The sequence shown here is derived from an EMBL/GenBank/DDBJ whole genome shotgun (WGS) entry which is preliminary data.</text>
</comment>
<dbReference type="SUPFAM" id="SSF50156">
    <property type="entry name" value="PDZ domain-like"/>
    <property type="match status" value="1"/>
</dbReference>
<keyword evidence="2" id="KW-1133">Transmembrane helix</keyword>
<dbReference type="EMBL" id="JBHHMI010000005">
    <property type="protein sequence ID" value="MFB5266693.1"/>
    <property type="molecule type" value="Genomic_DNA"/>
</dbReference>
<dbReference type="InterPro" id="IPR036034">
    <property type="entry name" value="PDZ_sf"/>
</dbReference>
<name>A0ABV5AR67_9BACL</name>
<sequence>MDWAVQWGWNVLNAFLQLLTQPFYYISIIIVALGYRRQMLLERKLFHTRLHDWLPQTWRAIWTGLAAGLLISLIGLFIGAHLTTGAVISLWVCTGLLMLLRVRYLCFAYAAGLLGVVQFVLGLAESWRPEGWLGAAVADIHGLDMPALLVLVAVLHMAEALLLLWKRGTAATPMYFEGKRGRLVGGYRMEDYWPIPLLLLVPVQEGGLTLPWPALFGGQTGYMLAALPVIIGFSGLTTGRLPAHAAASSARRLLLYSLVLLALSLVAAWWSPIMLVAALFSFLAHEALVWFDSYEESQLSPLYVHPEEGLRVLAVLPGSPAHELGITAGEAVYRVNGVLIRSREDLHQALRMNAAFCKLEIRNLQGESKFLQRGLYEGDHHQLGLVLAPDADAGWSVPARQASIYQVIAMRTGARRRKARESGQGLPGKAQNPLDL</sequence>
<evidence type="ECO:0000313" key="5">
    <source>
        <dbReference type="Proteomes" id="UP001580346"/>
    </source>
</evidence>
<keyword evidence="5" id="KW-1185">Reference proteome</keyword>
<keyword evidence="2" id="KW-0812">Transmembrane</keyword>
<dbReference type="RefSeq" id="WP_375354571.1">
    <property type="nucleotide sequence ID" value="NZ_JBHHMI010000005.1"/>
</dbReference>
<keyword evidence="2" id="KW-0472">Membrane</keyword>
<feature type="transmembrane region" description="Helical" evidence="2">
    <location>
        <begin position="147"/>
        <end position="165"/>
    </location>
</feature>
<proteinExistence type="predicted"/>
<dbReference type="Gene3D" id="2.30.42.10">
    <property type="match status" value="1"/>
</dbReference>
<feature type="transmembrane region" description="Helical" evidence="2">
    <location>
        <begin position="56"/>
        <end position="78"/>
    </location>
</feature>
<accession>A0ABV5AR67</accession>
<feature type="transmembrane region" description="Helical" evidence="2">
    <location>
        <begin position="107"/>
        <end position="127"/>
    </location>
</feature>
<dbReference type="Pfam" id="PF17820">
    <property type="entry name" value="PDZ_6"/>
    <property type="match status" value="1"/>
</dbReference>